<dbReference type="PhylomeDB" id="A0A0G4EWL6"/>
<dbReference type="FunFam" id="3.40.50.720:FF:000019">
    <property type="entry name" value="Glycerol-3-phosphate dehydrogenase [NAD(P)+]"/>
    <property type="match status" value="1"/>
</dbReference>
<evidence type="ECO:0000259" key="10">
    <source>
        <dbReference type="Pfam" id="PF01210"/>
    </source>
</evidence>
<dbReference type="HAMAP" id="MF_00394">
    <property type="entry name" value="NAD_Glyc3P_dehydrog"/>
    <property type="match status" value="1"/>
</dbReference>
<dbReference type="InterPro" id="IPR036291">
    <property type="entry name" value="NAD(P)-bd_dom_sf"/>
</dbReference>
<dbReference type="GO" id="GO:0005829">
    <property type="term" value="C:cytosol"/>
    <property type="evidence" value="ECO:0007669"/>
    <property type="project" value="TreeGrafter"/>
</dbReference>
<dbReference type="Proteomes" id="UP000041254">
    <property type="component" value="Unassembled WGS sequence"/>
</dbReference>
<dbReference type="PANTHER" id="PTHR11728:SF1">
    <property type="entry name" value="GLYCEROL-3-PHOSPHATE DEHYDROGENASE [NAD(+)] 2, CHLOROPLASTIC"/>
    <property type="match status" value="1"/>
</dbReference>
<dbReference type="PRINTS" id="PR00077">
    <property type="entry name" value="GPDHDRGNASE"/>
</dbReference>
<evidence type="ECO:0000256" key="6">
    <source>
        <dbReference type="ARBA" id="ARBA00084116"/>
    </source>
</evidence>
<evidence type="ECO:0000256" key="3">
    <source>
        <dbReference type="ARBA" id="ARBA00023027"/>
    </source>
</evidence>
<dbReference type="VEuPathDB" id="CryptoDB:Vbra_13832"/>
<dbReference type="NCBIfam" id="NF000942">
    <property type="entry name" value="PRK00094.1-4"/>
    <property type="match status" value="1"/>
</dbReference>
<dbReference type="Pfam" id="PF07479">
    <property type="entry name" value="NAD_Gly3P_dh_C"/>
    <property type="match status" value="1"/>
</dbReference>
<comment type="subcellular location">
    <subcellularLocation>
        <location evidence="5">Glycosome</location>
    </subcellularLocation>
</comment>
<evidence type="ECO:0000313" key="12">
    <source>
        <dbReference type="EMBL" id="CEM03367.1"/>
    </source>
</evidence>
<keyword evidence="13" id="KW-1185">Reference proteome</keyword>
<proteinExistence type="inferred from homology"/>
<keyword evidence="2 7" id="KW-0560">Oxidoreductase</keyword>
<dbReference type="NCBIfam" id="NF000940">
    <property type="entry name" value="PRK00094.1-2"/>
    <property type="match status" value="1"/>
</dbReference>
<feature type="domain" description="Glycerol-3-phosphate dehydrogenase NAD-dependent C-terminal" evidence="11">
    <location>
        <begin position="298"/>
        <end position="443"/>
    </location>
</feature>
<dbReference type="GO" id="GO:0051287">
    <property type="term" value="F:NAD binding"/>
    <property type="evidence" value="ECO:0007669"/>
    <property type="project" value="UniProtKB-UniRule"/>
</dbReference>
<sequence length="459" mass="50002">MELDRADGHTDSFSFSWQRRDQRQQPRRLRRALGRPHPSEQKPEAHAASALHVGPRIPQALLLALVPFVATLPLVCEAFRPHMRPVQHHPMRPSLSLRRSPLCPPPQMILNAQEFPLCYPPRFTVLGGGNFGLALAWLLGQKKIPTTILLRSQEYAECINTERRHPKYLSDARFPESVRATTDAADALKDVTHIVHAVPVQFSRATLNNISHLIPPNVPVLSVSKGIEANTLSLMSDILEETLGKNRSYAFLSGPSFAREIVRGLATGVVVASTDKRLARELQNILRGEMFQVFTSNDVIGVEIGGAVKNVLAIAAGMCEGLDLGTNAISGIVTSGAMEMRRFGRKMGAKASTFSGLSGAGDLFGTCFGPLSRNRAFGVRLGRGEKVEDILASSSEVAEGVATATALVELIKAKEGGYRIDLKYPIMFAIAEIISGHLTPREGLEEVMKGNSLVDMVYT</sequence>
<protein>
    <recommendedName>
        <fullName evidence="8">Glycerol-3-phosphate dehydrogenase [NAD(+)]</fullName>
        <ecNumber evidence="8">1.1.1.8</ecNumber>
    </recommendedName>
</protein>
<evidence type="ECO:0000256" key="2">
    <source>
        <dbReference type="ARBA" id="ARBA00023002"/>
    </source>
</evidence>
<dbReference type="InterPro" id="IPR008927">
    <property type="entry name" value="6-PGluconate_DH-like_C_sf"/>
</dbReference>
<dbReference type="InterPro" id="IPR006168">
    <property type="entry name" value="G3P_DH_NAD-dep"/>
</dbReference>
<keyword evidence="6" id="KW-0327">Glycosome</keyword>
<dbReference type="InterPro" id="IPR013328">
    <property type="entry name" value="6PGD_dom2"/>
</dbReference>
<dbReference type="Pfam" id="PF01210">
    <property type="entry name" value="NAD_Gly3P_dh_N"/>
    <property type="match status" value="1"/>
</dbReference>
<comment type="catalytic activity">
    <reaction evidence="4 8">
        <text>sn-glycerol 3-phosphate + NAD(+) = dihydroxyacetone phosphate + NADH + H(+)</text>
        <dbReference type="Rhea" id="RHEA:11092"/>
        <dbReference type="ChEBI" id="CHEBI:15378"/>
        <dbReference type="ChEBI" id="CHEBI:57540"/>
        <dbReference type="ChEBI" id="CHEBI:57597"/>
        <dbReference type="ChEBI" id="CHEBI:57642"/>
        <dbReference type="ChEBI" id="CHEBI:57945"/>
        <dbReference type="EC" id="1.1.1.8"/>
    </reaction>
</comment>
<accession>A0A0G4EWL6</accession>
<dbReference type="InParanoid" id="A0A0G4EWL6"/>
<evidence type="ECO:0000256" key="9">
    <source>
        <dbReference type="SAM" id="MobiDB-lite"/>
    </source>
</evidence>
<dbReference type="STRING" id="1169540.A0A0G4EWL6"/>
<keyword evidence="3 7" id="KW-0520">NAD</keyword>
<evidence type="ECO:0000259" key="11">
    <source>
        <dbReference type="Pfam" id="PF07479"/>
    </source>
</evidence>
<dbReference type="PROSITE" id="PS00957">
    <property type="entry name" value="NAD_G3PDH"/>
    <property type="match status" value="1"/>
</dbReference>
<evidence type="ECO:0000256" key="1">
    <source>
        <dbReference type="ARBA" id="ARBA00011009"/>
    </source>
</evidence>
<dbReference type="Gene3D" id="3.40.50.720">
    <property type="entry name" value="NAD(P)-binding Rossmann-like Domain"/>
    <property type="match status" value="1"/>
</dbReference>
<name>A0A0G4EWL6_VITBC</name>
<dbReference type="GO" id="GO:0046168">
    <property type="term" value="P:glycerol-3-phosphate catabolic process"/>
    <property type="evidence" value="ECO:0007669"/>
    <property type="project" value="UniProtKB-UniRule"/>
</dbReference>
<evidence type="ECO:0000256" key="8">
    <source>
        <dbReference type="RuleBase" id="RU361243"/>
    </source>
</evidence>
<dbReference type="SUPFAM" id="SSF51735">
    <property type="entry name" value="NAD(P)-binding Rossmann-fold domains"/>
    <property type="match status" value="1"/>
</dbReference>
<dbReference type="SUPFAM" id="SSF48179">
    <property type="entry name" value="6-phosphogluconate dehydrogenase C-terminal domain-like"/>
    <property type="match status" value="1"/>
</dbReference>
<dbReference type="EC" id="1.1.1.8" evidence="8"/>
<dbReference type="Gene3D" id="1.10.1040.10">
    <property type="entry name" value="N-(1-d-carboxylethyl)-l-norvaline Dehydrogenase, domain 2"/>
    <property type="match status" value="1"/>
</dbReference>
<reference evidence="12 13" key="1">
    <citation type="submission" date="2014-11" db="EMBL/GenBank/DDBJ databases">
        <authorList>
            <person name="Zhu J."/>
            <person name="Qi W."/>
            <person name="Song R."/>
        </authorList>
    </citation>
    <scope>NUCLEOTIDE SEQUENCE [LARGE SCALE GENOMIC DNA]</scope>
</reference>
<dbReference type="OrthoDB" id="10263760at2759"/>
<dbReference type="InterPro" id="IPR011128">
    <property type="entry name" value="G3P_DH_NAD-dep_N"/>
</dbReference>
<dbReference type="OMA" id="NIYTPIA"/>
<evidence type="ECO:0000256" key="5">
    <source>
        <dbReference type="ARBA" id="ARBA00060503"/>
    </source>
</evidence>
<evidence type="ECO:0000313" key="13">
    <source>
        <dbReference type="Proteomes" id="UP000041254"/>
    </source>
</evidence>
<dbReference type="GO" id="GO:0020015">
    <property type="term" value="C:glycosome"/>
    <property type="evidence" value="ECO:0007669"/>
    <property type="project" value="UniProtKB-SubCell"/>
</dbReference>
<gene>
    <name evidence="12" type="ORF">Vbra_13832</name>
</gene>
<dbReference type="EMBL" id="CDMY01000339">
    <property type="protein sequence ID" value="CEM03367.1"/>
    <property type="molecule type" value="Genomic_DNA"/>
</dbReference>
<dbReference type="FunCoup" id="A0A0G4EWL6">
    <property type="interactions" value="67"/>
</dbReference>
<evidence type="ECO:0000256" key="7">
    <source>
        <dbReference type="RuleBase" id="RU000437"/>
    </source>
</evidence>
<comment type="similarity">
    <text evidence="1 7">Belongs to the NAD-dependent glycerol-3-phosphate dehydrogenase family.</text>
</comment>
<dbReference type="InterPro" id="IPR006109">
    <property type="entry name" value="G3P_DH_NAD-dep_C"/>
</dbReference>
<organism evidence="12 13">
    <name type="scientific">Vitrella brassicaformis (strain CCMP3155)</name>
    <dbReference type="NCBI Taxonomy" id="1169540"/>
    <lineage>
        <taxon>Eukaryota</taxon>
        <taxon>Sar</taxon>
        <taxon>Alveolata</taxon>
        <taxon>Colpodellida</taxon>
        <taxon>Vitrellaceae</taxon>
        <taxon>Vitrella</taxon>
    </lineage>
</organism>
<dbReference type="GO" id="GO:0141152">
    <property type="term" value="F:glycerol-3-phosphate dehydrogenase (NAD+) activity"/>
    <property type="evidence" value="ECO:0007669"/>
    <property type="project" value="UniProtKB-UniRule"/>
</dbReference>
<feature type="compositionally biased region" description="Basic residues" evidence="9">
    <location>
        <begin position="25"/>
        <end position="34"/>
    </location>
</feature>
<evidence type="ECO:0000256" key="4">
    <source>
        <dbReference type="ARBA" id="ARBA00048683"/>
    </source>
</evidence>
<dbReference type="AlphaFoldDB" id="A0A0G4EWL6"/>
<feature type="domain" description="Glycerol-3-phosphate dehydrogenase NAD-dependent N-terminal" evidence="10">
    <location>
        <begin position="124"/>
        <end position="278"/>
    </location>
</feature>
<feature type="compositionally biased region" description="Basic and acidic residues" evidence="9">
    <location>
        <begin position="1"/>
        <end position="10"/>
    </location>
</feature>
<dbReference type="FunFam" id="1.10.1040.10:FF:000001">
    <property type="entry name" value="Glycerol-3-phosphate dehydrogenase [NAD(P)+]"/>
    <property type="match status" value="1"/>
</dbReference>
<dbReference type="PANTHER" id="PTHR11728">
    <property type="entry name" value="GLYCEROL-3-PHOSPHATE DEHYDROGENASE"/>
    <property type="match status" value="1"/>
</dbReference>
<feature type="region of interest" description="Disordered" evidence="9">
    <location>
        <begin position="1"/>
        <end position="50"/>
    </location>
</feature>
<dbReference type="GO" id="GO:0005975">
    <property type="term" value="P:carbohydrate metabolic process"/>
    <property type="evidence" value="ECO:0007669"/>
    <property type="project" value="InterPro"/>
</dbReference>